<evidence type="ECO:0000313" key="3">
    <source>
        <dbReference type="Proteomes" id="UP000271708"/>
    </source>
</evidence>
<dbReference type="RefSeq" id="WP_123093773.1">
    <property type="nucleotide sequence ID" value="NZ_CP044548.2"/>
</dbReference>
<dbReference type="Proteomes" id="UP000271708">
    <property type="component" value="Chromosome"/>
</dbReference>
<dbReference type="EMBL" id="CP044548">
    <property type="protein sequence ID" value="QFQ31008.2"/>
    <property type="molecule type" value="Genomic_DNA"/>
</dbReference>
<proteinExistence type="predicted"/>
<feature type="region of interest" description="Disordered" evidence="1">
    <location>
        <begin position="1"/>
        <end position="22"/>
    </location>
</feature>
<protein>
    <submittedName>
        <fullName evidence="2">Uncharacterized protein</fullName>
    </submittedName>
</protein>
<accession>A0A5P8FNU0</accession>
<organism evidence="2 3">
    <name type="scientific">Janibacter melonis</name>
    <dbReference type="NCBI Taxonomy" id="262209"/>
    <lineage>
        <taxon>Bacteria</taxon>
        <taxon>Bacillati</taxon>
        <taxon>Actinomycetota</taxon>
        <taxon>Actinomycetes</taxon>
        <taxon>Micrococcales</taxon>
        <taxon>Intrasporangiaceae</taxon>
        <taxon>Janibacter</taxon>
    </lineage>
</organism>
<name>A0A5P8FNU0_9MICO</name>
<gene>
    <name evidence="2" type="ORF">EEW87_012865</name>
</gene>
<evidence type="ECO:0000256" key="1">
    <source>
        <dbReference type="SAM" id="MobiDB-lite"/>
    </source>
</evidence>
<dbReference type="KEGG" id="jme:EEW87_012865"/>
<dbReference type="AlphaFoldDB" id="A0A5P8FNU0"/>
<reference evidence="2 3" key="1">
    <citation type="submission" date="2019-09" db="EMBL/GenBank/DDBJ databases">
        <title>Complete Genome Sequence of Janibacter melonis M714 with both human health impact and industrial applications.</title>
        <authorList>
            <person name="Jin M."/>
            <person name="Zhao Q.R."/>
        </authorList>
    </citation>
    <scope>NUCLEOTIDE SEQUENCE [LARGE SCALE GENOMIC DNA]</scope>
    <source>
        <strain evidence="2 3">M714</strain>
    </source>
</reference>
<evidence type="ECO:0000313" key="2">
    <source>
        <dbReference type="EMBL" id="QFQ31008.2"/>
    </source>
</evidence>
<dbReference type="GeneID" id="59162069"/>
<sequence>MVDTPGDGQVLHPGVSGRQDDRRRDNAYERFLTDVDLALRARGWLHASDLGLYESWEDEWWEYPPSRPSGLAPGMEGDARTISASDPKRGHTLCVEYATCYPVERAQRAEYCDLGPLLRQIAVIEAYRSPVIPIRRDL</sequence>